<evidence type="ECO:0000256" key="1">
    <source>
        <dbReference type="ARBA" id="ARBA00022475"/>
    </source>
</evidence>
<gene>
    <name evidence="8" type="ORF">JOF36_005750</name>
</gene>
<dbReference type="InterPro" id="IPR010445">
    <property type="entry name" value="LapA_dom"/>
</dbReference>
<feature type="transmembrane region" description="Helical" evidence="6">
    <location>
        <begin position="113"/>
        <end position="136"/>
    </location>
</feature>
<reference evidence="8 9" key="1">
    <citation type="submission" date="2021-03" db="EMBL/GenBank/DDBJ databases">
        <title>Sequencing the genomes of 1000 actinobacteria strains.</title>
        <authorList>
            <person name="Klenk H.-P."/>
        </authorList>
    </citation>
    <scope>NUCLEOTIDE SEQUENCE [LARGE SCALE GENOMIC DNA]</scope>
    <source>
        <strain evidence="8 9">DSM 45256</strain>
    </source>
</reference>
<accession>A0ABS4W1K5</accession>
<feature type="transmembrane region" description="Helical" evidence="6">
    <location>
        <begin position="73"/>
        <end position="93"/>
    </location>
</feature>
<keyword evidence="9" id="KW-1185">Reference proteome</keyword>
<evidence type="ECO:0000313" key="8">
    <source>
        <dbReference type="EMBL" id="MBP2370054.1"/>
    </source>
</evidence>
<keyword evidence="4 6" id="KW-0472">Membrane</keyword>
<dbReference type="Pfam" id="PF06305">
    <property type="entry name" value="LapA_dom"/>
    <property type="match status" value="1"/>
</dbReference>
<keyword evidence="2 6" id="KW-0812">Transmembrane</keyword>
<evidence type="ECO:0000256" key="3">
    <source>
        <dbReference type="ARBA" id="ARBA00022989"/>
    </source>
</evidence>
<dbReference type="Proteomes" id="UP001519295">
    <property type="component" value="Unassembled WGS sequence"/>
</dbReference>
<feature type="region of interest" description="Disordered" evidence="5">
    <location>
        <begin position="1"/>
        <end position="64"/>
    </location>
</feature>
<dbReference type="EMBL" id="JAGINU010000001">
    <property type="protein sequence ID" value="MBP2370054.1"/>
    <property type="molecule type" value="Genomic_DNA"/>
</dbReference>
<protein>
    <submittedName>
        <fullName evidence="8">Integral membrane protein</fullName>
    </submittedName>
</protein>
<evidence type="ECO:0000256" key="6">
    <source>
        <dbReference type="SAM" id="Phobius"/>
    </source>
</evidence>
<comment type="caution">
    <text evidence="8">The sequence shown here is derived from an EMBL/GenBank/DDBJ whole genome shotgun (WGS) entry which is preliminary data.</text>
</comment>
<dbReference type="RefSeq" id="WP_210032971.1">
    <property type="nucleotide sequence ID" value="NZ_JAGINU010000001.1"/>
</dbReference>
<evidence type="ECO:0000313" key="9">
    <source>
        <dbReference type="Proteomes" id="UP001519295"/>
    </source>
</evidence>
<name>A0ABS4W1K5_9PSEU</name>
<keyword evidence="1" id="KW-1003">Cell membrane</keyword>
<keyword evidence="3 6" id="KW-1133">Transmembrane helix</keyword>
<organism evidence="8 9">
    <name type="scientific">Pseudonocardia parietis</name>
    <dbReference type="NCBI Taxonomy" id="570936"/>
    <lineage>
        <taxon>Bacteria</taxon>
        <taxon>Bacillati</taxon>
        <taxon>Actinomycetota</taxon>
        <taxon>Actinomycetes</taxon>
        <taxon>Pseudonocardiales</taxon>
        <taxon>Pseudonocardiaceae</taxon>
        <taxon>Pseudonocardia</taxon>
    </lineage>
</organism>
<sequence>MSDDRRGGGSPEWGRVGPEDPTEDPATYPAMKVPSTEIEPSEQPTVAVPTGDGPPGDETPTVRRKVPNTRIGGLWATLILSAIVLIFLLVFILQNTDPVAINFLWLTGTLPTGVALLFAAIAGMLLVAVPGTWRILQLRREAQKH</sequence>
<proteinExistence type="predicted"/>
<evidence type="ECO:0000256" key="2">
    <source>
        <dbReference type="ARBA" id="ARBA00022692"/>
    </source>
</evidence>
<evidence type="ECO:0000256" key="4">
    <source>
        <dbReference type="ARBA" id="ARBA00023136"/>
    </source>
</evidence>
<evidence type="ECO:0000259" key="7">
    <source>
        <dbReference type="Pfam" id="PF06305"/>
    </source>
</evidence>
<feature type="domain" description="Lipopolysaccharide assembly protein A" evidence="7">
    <location>
        <begin position="94"/>
        <end position="144"/>
    </location>
</feature>
<evidence type="ECO:0000256" key="5">
    <source>
        <dbReference type="SAM" id="MobiDB-lite"/>
    </source>
</evidence>